<keyword evidence="1" id="KW-0472">Membrane</keyword>
<proteinExistence type="predicted"/>
<dbReference type="Proteomes" id="UP001601992">
    <property type="component" value="Unassembled WGS sequence"/>
</dbReference>
<protein>
    <recommendedName>
        <fullName evidence="4">Major facilitator superfamily (MFS) profile domain-containing protein</fullName>
    </recommendedName>
</protein>
<keyword evidence="1" id="KW-0812">Transmembrane</keyword>
<comment type="caution">
    <text evidence="2">The sequence shown here is derived from an EMBL/GenBank/DDBJ whole genome shotgun (WGS) entry which is preliminary data.</text>
</comment>
<keyword evidence="3" id="KW-1185">Reference proteome</keyword>
<feature type="transmembrane region" description="Helical" evidence="1">
    <location>
        <begin position="12"/>
        <end position="30"/>
    </location>
</feature>
<feature type="transmembrane region" description="Helical" evidence="1">
    <location>
        <begin position="42"/>
        <end position="64"/>
    </location>
</feature>
<gene>
    <name evidence="2" type="ORF">ACFYXQ_46055</name>
</gene>
<name>A0ABW6SFM4_9NOCA</name>
<accession>A0ABW6SFM4</accession>
<organism evidence="2 3">
    <name type="scientific">Nocardia jiangxiensis</name>
    <dbReference type="NCBI Taxonomy" id="282685"/>
    <lineage>
        <taxon>Bacteria</taxon>
        <taxon>Bacillati</taxon>
        <taxon>Actinomycetota</taxon>
        <taxon>Actinomycetes</taxon>
        <taxon>Mycobacteriales</taxon>
        <taxon>Nocardiaceae</taxon>
        <taxon>Nocardia</taxon>
    </lineage>
</organism>
<evidence type="ECO:0000256" key="1">
    <source>
        <dbReference type="SAM" id="Phobius"/>
    </source>
</evidence>
<dbReference type="RefSeq" id="WP_387407096.1">
    <property type="nucleotide sequence ID" value="NZ_JBIAQY010000038.1"/>
</dbReference>
<dbReference type="SUPFAM" id="SSF103473">
    <property type="entry name" value="MFS general substrate transporter"/>
    <property type="match status" value="1"/>
</dbReference>
<dbReference type="InterPro" id="IPR036259">
    <property type="entry name" value="MFS_trans_sf"/>
</dbReference>
<feature type="transmembrane region" description="Helical" evidence="1">
    <location>
        <begin position="76"/>
        <end position="95"/>
    </location>
</feature>
<keyword evidence="1" id="KW-1133">Transmembrane helix</keyword>
<evidence type="ECO:0000313" key="3">
    <source>
        <dbReference type="Proteomes" id="UP001601992"/>
    </source>
</evidence>
<dbReference type="EMBL" id="JBIAQY010000038">
    <property type="protein sequence ID" value="MFF3575122.1"/>
    <property type="molecule type" value="Genomic_DNA"/>
</dbReference>
<evidence type="ECO:0000313" key="2">
    <source>
        <dbReference type="EMBL" id="MFF3575122.1"/>
    </source>
</evidence>
<evidence type="ECO:0008006" key="4">
    <source>
        <dbReference type="Google" id="ProtNLM"/>
    </source>
</evidence>
<sequence length="104" mass="10738">MSVLSGHHTTAFVLLVLATAGVYAYSPGFWGISQQIFNGPQAAVLVAGVASIGQIGGLVAPYLFGMFTSMTGSTNAGIVYLGVGVLVAATIMVVFRSRWVRPSS</sequence>
<reference evidence="2 3" key="1">
    <citation type="submission" date="2024-10" db="EMBL/GenBank/DDBJ databases">
        <title>The Natural Products Discovery Center: Release of the First 8490 Sequenced Strains for Exploring Actinobacteria Biosynthetic Diversity.</title>
        <authorList>
            <person name="Kalkreuter E."/>
            <person name="Kautsar S.A."/>
            <person name="Yang D."/>
            <person name="Bader C.D."/>
            <person name="Teijaro C.N."/>
            <person name="Fluegel L."/>
            <person name="Davis C.M."/>
            <person name="Simpson J.R."/>
            <person name="Lauterbach L."/>
            <person name="Steele A.D."/>
            <person name="Gui C."/>
            <person name="Meng S."/>
            <person name="Li G."/>
            <person name="Viehrig K."/>
            <person name="Ye F."/>
            <person name="Su P."/>
            <person name="Kiefer A.F."/>
            <person name="Nichols A."/>
            <person name="Cepeda A.J."/>
            <person name="Yan W."/>
            <person name="Fan B."/>
            <person name="Jiang Y."/>
            <person name="Adhikari A."/>
            <person name="Zheng C.-J."/>
            <person name="Schuster L."/>
            <person name="Cowan T.M."/>
            <person name="Smanski M.J."/>
            <person name="Chevrette M.G."/>
            <person name="De Carvalho L.P.S."/>
            <person name="Shen B."/>
        </authorList>
    </citation>
    <scope>NUCLEOTIDE SEQUENCE [LARGE SCALE GENOMIC DNA]</scope>
    <source>
        <strain evidence="2 3">NPDC002593</strain>
    </source>
</reference>